<dbReference type="PANTHER" id="PTHR12159">
    <property type="entry name" value="G/T AND G/U MISMATCH-SPECIFIC DNA GLYCOSYLASE"/>
    <property type="match status" value="1"/>
</dbReference>
<dbReference type="Gene3D" id="3.40.470.10">
    <property type="entry name" value="Uracil-DNA glycosylase-like domain"/>
    <property type="match status" value="1"/>
</dbReference>
<proteinExistence type="predicted"/>
<dbReference type="HOGENOM" id="CLU_042829_1_0_1"/>
<dbReference type="Proteomes" id="UP000005018">
    <property type="component" value="Chromosome 1"/>
</dbReference>
<sequence length="271" mass="30968">MSRELKSIIQSFKYDQDPDIDINLKNARVGKKSARISSPKKKTKIALSDTTNLPDLRPSLNTKLTLLFIGFNPGVQSSIQQHHYAHHSNLFWKLFNQSKLLERIVMQKKTINDMDHDDQHLNSLLKNGSTANDDFDLIKYDIGFTDLALRCTATAAELTTEEKLNNIPRLLQEINFSHPKHVALIGKGIWEMVIKYYASELGIKVKLNKDNFQWGKVEVGTDKQYNKIIDQLFSQIPSETSIYIFPSTSGLVASMSFQEKLQLWQNLADDI</sequence>
<evidence type="ECO:0000256" key="3">
    <source>
        <dbReference type="ARBA" id="ARBA00023204"/>
    </source>
</evidence>
<dbReference type="InterPro" id="IPR005122">
    <property type="entry name" value="Uracil-DNA_glycosylase-like"/>
</dbReference>
<dbReference type="OrthoDB" id="565731at2759"/>
<dbReference type="CDD" id="cd10028">
    <property type="entry name" value="UDG-F2_TDG_MUG"/>
    <property type="match status" value="1"/>
</dbReference>
<keyword evidence="3" id="KW-0234">DNA repair</keyword>
<dbReference type="GO" id="GO:0008263">
    <property type="term" value="F:pyrimidine-specific mismatch base pair DNA N-glycosylase activity"/>
    <property type="evidence" value="ECO:0007669"/>
    <property type="project" value="TreeGrafter"/>
</dbReference>
<dbReference type="Pfam" id="PF03167">
    <property type="entry name" value="UDG"/>
    <property type="match status" value="1"/>
</dbReference>
<name>H8WXZ9_CANO9</name>
<accession>H8WXZ9</accession>
<keyword evidence="6" id="KW-1185">Reference proteome</keyword>
<evidence type="ECO:0000259" key="4">
    <source>
        <dbReference type="Pfam" id="PF03167"/>
    </source>
</evidence>
<dbReference type="KEGG" id="cot:CORT_0A05590"/>
<dbReference type="eggNOG" id="KOG4120">
    <property type="taxonomic scope" value="Eukaryota"/>
</dbReference>
<dbReference type="InterPro" id="IPR036895">
    <property type="entry name" value="Uracil-DNA_glycosylase-like_sf"/>
</dbReference>
<evidence type="ECO:0000313" key="5">
    <source>
        <dbReference type="EMBL" id="CCG20946.1"/>
    </source>
</evidence>
<feature type="domain" description="Uracil-DNA glycosylase-like" evidence="4">
    <location>
        <begin position="61"/>
        <end position="267"/>
    </location>
</feature>
<dbReference type="InterPro" id="IPR015637">
    <property type="entry name" value="MUG/TDG"/>
</dbReference>
<dbReference type="EMBL" id="HE681719">
    <property type="protein sequence ID" value="CCG20946.1"/>
    <property type="molecule type" value="Genomic_DNA"/>
</dbReference>
<keyword evidence="2" id="KW-0378">Hydrolase</keyword>
<dbReference type="RefSeq" id="XP_003866386.1">
    <property type="nucleotide sequence ID" value="XM_003866338.1"/>
</dbReference>
<dbReference type="AlphaFoldDB" id="H8WXZ9"/>
<gene>
    <name evidence="5" type="ORF">CORT_0A05590</name>
</gene>
<dbReference type="PANTHER" id="PTHR12159:SF9">
    <property type="entry name" value="G_T MISMATCH-SPECIFIC THYMINE DNA GLYCOSYLASE"/>
    <property type="match status" value="1"/>
</dbReference>
<keyword evidence="1" id="KW-0227">DNA damage</keyword>
<dbReference type="GO" id="GO:0004844">
    <property type="term" value="F:uracil DNA N-glycosylase activity"/>
    <property type="evidence" value="ECO:0007669"/>
    <property type="project" value="TreeGrafter"/>
</dbReference>
<protein>
    <recommendedName>
        <fullName evidence="4">Uracil-DNA glycosylase-like domain-containing protein</fullName>
    </recommendedName>
</protein>
<evidence type="ECO:0000256" key="2">
    <source>
        <dbReference type="ARBA" id="ARBA00022801"/>
    </source>
</evidence>
<organism evidence="5 6">
    <name type="scientific">Candida orthopsilosis (strain 90-125)</name>
    <name type="common">Yeast</name>
    <dbReference type="NCBI Taxonomy" id="1136231"/>
    <lineage>
        <taxon>Eukaryota</taxon>
        <taxon>Fungi</taxon>
        <taxon>Dikarya</taxon>
        <taxon>Ascomycota</taxon>
        <taxon>Saccharomycotina</taxon>
        <taxon>Pichiomycetes</taxon>
        <taxon>Debaryomycetaceae</taxon>
        <taxon>Candida/Lodderomyces clade</taxon>
        <taxon>Candida</taxon>
    </lineage>
</organism>
<dbReference type="GO" id="GO:0006285">
    <property type="term" value="P:base-excision repair, AP site formation"/>
    <property type="evidence" value="ECO:0007669"/>
    <property type="project" value="InterPro"/>
</dbReference>
<dbReference type="GeneID" id="14537098"/>
<reference evidence="5 6" key="1">
    <citation type="journal article" date="2012" name="PLoS ONE">
        <title>Sequence and analysis of the genome of the pathogenic yeast Candida orthopsilosis.</title>
        <authorList>
            <person name="Riccombeni A."/>
            <person name="Vidanes G."/>
            <person name="Proux-Wera E."/>
            <person name="Wolfe K.H."/>
            <person name="Butler G."/>
        </authorList>
    </citation>
    <scope>NUCLEOTIDE SEQUENCE [LARGE SCALE GENOMIC DNA]</scope>
    <source>
        <strain evidence="5 6">Co 90-125</strain>
    </source>
</reference>
<dbReference type="SUPFAM" id="SSF52141">
    <property type="entry name" value="Uracil-DNA glycosylase-like"/>
    <property type="match status" value="1"/>
</dbReference>
<evidence type="ECO:0000256" key="1">
    <source>
        <dbReference type="ARBA" id="ARBA00022763"/>
    </source>
</evidence>
<evidence type="ECO:0000313" key="6">
    <source>
        <dbReference type="Proteomes" id="UP000005018"/>
    </source>
</evidence>